<dbReference type="SUPFAM" id="SSF47323">
    <property type="entry name" value="Anticodon-binding domain of a subclass of class I aminoacyl-tRNA synthetases"/>
    <property type="match status" value="1"/>
</dbReference>
<dbReference type="Proteomes" id="UP001344447">
    <property type="component" value="Unassembled WGS sequence"/>
</dbReference>
<evidence type="ECO:0000256" key="1">
    <source>
        <dbReference type="ARBA" id="ARBA00005594"/>
    </source>
</evidence>
<gene>
    <name evidence="12" type="ORF">RB653_008254</name>
</gene>
<evidence type="ECO:0000259" key="11">
    <source>
        <dbReference type="SMART" id="SM00836"/>
    </source>
</evidence>
<evidence type="ECO:0000256" key="3">
    <source>
        <dbReference type="ARBA" id="ARBA00022598"/>
    </source>
</evidence>
<dbReference type="EMBL" id="JAVFKY010000003">
    <property type="protein sequence ID" value="KAK5578582.1"/>
    <property type="molecule type" value="Genomic_DNA"/>
</dbReference>
<dbReference type="EC" id="6.1.1.19" evidence="2"/>
<dbReference type="InterPro" id="IPR001278">
    <property type="entry name" value="Arg-tRNA-ligase"/>
</dbReference>
<sequence>MIRNLSIYKNINNITLKPIYFINIKRNFSTTKTTNQKEIQPHQPQKFNIKNKWFDISSRSAFLLLHQCFKSMFEKTLTKEEIDKVFKNEKIKYQAVFSQVPSKKVFDYDYSLSNLMVASMLLKDKDLGKKLIETFELRKSEIPYSSMIERLEISNKGHLNLRVTDEYLKTILKLWIDSYSDSDSYDKDNERSKYLIENLKFQDDKDLNETERENKLLPIKNKKVLVDFASPNMSKELHVGHLRSIALGESICRILEYMGHDVERISHAGDFGTPLGIVLAHSLETKADYLKHIQDPTCKSNEPIIPTPKELSQLYTTSKNRTKTDEEFSKRTLWTAAQFQKGPPIYDDVDGKQIGGSDPIVYNAWLALCEASRIGFNKVFKMLDINVNERGESFYRDMLPGVIDELTRLGFVDISEDGRKCIFLDKTKDKESQVPVVIQKSDGAYLYATTDIAAIKHRVENGRQWVIVITDDSQSGHFQQVFKIAQDAKWLDRNETRVDHLSFGVVRGANGQKLSSRDGTPIALVDLLHESIERSKQATSLSKSFTRSEKLDITQNANNVEINRLLDTFENNNDNNYNDILNDEKHFQKIGMGALKYYDLTHRNNPYVFSYDSILSFKGNTSIYILYCYTRISTLLRRIDFNNLNLNPNLTEFKEFTEKERNLIFIMSRFSDVMKNTEQSLKPGVICDFLWDLSNSFHQFYEAEKIIGSERQDQKLFICLATQRILSTGLHLLGVETVEKL</sequence>
<comment type="catalytic activity">
    <reaction evidence="9">
        <text>tRNA(Arg) + L-arginine + ATP = L-arginyl-tRNA(Arg) + AMP + diphosphate</text>
        <dbReference type="Rhea" id="RHEA:20301"/>
        <dbReference type="Rhea" id="RHEA-COMP:9658"/>
        <dbReference type="Rhea" id="RHEA-COMP:9673"/>
        <dbReference type="ChEBI" id="CHEBI:30616"/>
        <dbReference type="ChEBI" id="CHEBI:32682"/>
        <dbReference type="ChEBI" id="CHEBI:33019"/>
        <dbReference type="ChEBI" id="CHEBI:78442"/>
        <dbReference type="ChEBI" id="CHEBI:78513"/>
        <dbReference type="ChEBI" id="CHEBI:456215"/>
        <dbReference type="EC" id="6.1.1.19"/>
    </reaction>
</comment>
<organism evidence="12 13">
    <name type="scientific">Dictyostelium firmibasis</name>
    <dbReference type="NCBI Taxonomy" id="79012"/>
    <lineage>
        <taxon>Eukaryota</taxon>
        <taxon>Amoebozoa</taxon>
        <taxon>Evosea</taxon>
        <taxon>Eumycetozoa</taxon>
        <taxon>Dictyostelia</taxon>
        <taxon>Dictyosteliales</taxon>
        <taxon>Dictyosteliaceae</taxon>
        <taxon>Dictyostelium</taxon>
    </lineage>
</organism>
<dbReference type="InterPro" id="IPR001412">
    <property type="entry name" value="aa-tRNA-synth_I_CS"/>
</dbReference>
<proteinExistence type="inferred from homology"/>
<evidence type="ECO:0000256" key="4">
    <source>
        <dbReference type="ARBA" id="ARBA00022741"/>
    </source>
</evidence>
<evidence type="ECO:0000256" key="2">
    <source>
        <dbReference type="ARBA" id="ARBA00012837"/>
    </source>
</evidence>
<protein>
    <recommendedName>
        <fullName evidence="2">arginine--tRNA ligase</fullName>
        <ecNumber evidence="2">6.1.1.19</ecNumber>
    </recommendedName>
    <alternativeName>
        <fullName evidence="8">Arginyl-tRNA synthetase</fullName>
    </alternativeName>
</protein>
<dbReference type="FunFam" id="1.10.730.10:FF:000006">
    <property type="entry name" value="Arginyl-tRNA synthetase 2, mitochondrial"/>
    <property type="match status" value="1"/>
</dbReference>
<dbReference type="SUPFAM" id="SSF52374">
    <property type="entry name" value="Nucleotidylyl transferase"/>
    <property type="match status" value="1"/>
</dbReference>
<reference evidence="12 13" key="1">
    <citation type="submission" date="2023-11" db="EMBL/GenBank/DDBJ databases">
        <title>Dfirmibasis_genome.</title>
        <authorList>
            <person name="Edelbroek B."/>
            <person name="Kjellin J."/>
            <person name="Jerlstrom-Hultqvist J."/>
            <person name="Soderbom F."/>
        </authorList>
    </citation>
    <scope>NUCLEOTIDE SEQUENCE [LARGE SCALE GENOMIC DNA]</scope>
    <source>
        <strain evidence="12 13">TNS-C-14</strain>
    </source>
</reference>
<keyword evidence="4 10" id="KW-0547">Nucleotide-binding</keyword>
<dbReference type="GO" id="GO:0005524">
    <property type="term" value="F:ATP binding"/>
    <property type="evidence" value="ECO:0007669"/>
    <property type="project" value="UniProtKB-KW"/>
</dbReference>
<dbReference type="InterPro" id="IPR009080">
    <property type="entry name" value="tRNAsynth_Ia_anticodon-bd"/>
</dbReference>
<dbReference type="InterPro" id="IPR008909">
    <property type="entry name" value="DALR_anticod-bd"/>
</dbReference>
<keyword evidence="6 10" id="KW-0648">Protein biosynthesis</keyword>
<dbReference type="Gene3D" id="1.10.730.10">
    <property type="entry name" value="Isoleucyl-tRNA Synthetase, Domain 1"/>
    <property type="match status" value="1"/>
</dbReference>
<dbReference type="PROSITE" id="PS00178">
    <property type="entry name" value="AA_TRNA_LIGASE_I"/>
    <property type="match status" value="1"/>
</dbReference>
<dbReference type="InterPro" id="IPR014729">
    <property type="entry name" value="Rossmann-like_a/b/a_fold"/>
</dbReference>
<evidence type="ECO:0000256" key="9">
    <source>
        <dbReference type="ARBA" id="ARBA00049339"/>
    </source>
</evidence>
<evidence type="ECO:0000256" key="8">
    <source>
        <dbReference type="ARBA" id="ARBA00033033"/>
    </source>
</evidence>
<comment type="caution">
    <text evidence="12">The sequence shown here is derived from an EMBL/GenBank/DDBJ whole genome shotgun (WGS) entry which is preliminary data.</text>
</comment>
<dbReference type="Gene3D" id="3.40.50.620">
    <property type="entry name" value="HUPs"/>
    <property type="match status" value="1"/>
</dbReference>
<keyword evidence="5 10" id="KW-0067">ATP-binding</keyword>
<name>A0AAN7TQR4_9MYCE</name>
<evidence type="ECO:0000256" key="10">
    <source>
        <dbReference type="RuleBase" id="RU363038"/>
    </source>
</evidence>
<evidence type="ECO:0000256" key="6">
    <source>
        <dbReference type="ARBA" id="ARBA00022917"/>
    </source>
</evidence>
<dbReference type="PANTHER" id="PTHR11956">
    <property type="entry name" value="ARGINYL-TRNA SYNTHETASE"/>
    <property type="match status" value="1"/>
</dbReference>
<evidence type="ECO:0000313" key="12">
    <source>
        <dbReference type="EMBL" id="KAK5578582.1"/>
    </source>
</evidence>
<keyword evidence="13" id="KW-1185">Reference proteome</keyword>
<keyword evidence="3 10" id="KW-0436">Ligase</keyword>
<evidence type="ECO:0000256" key="5">
    <source>
        <dbReference type="ARBA" id="ARBA00022840"/>
    </source>
</evidence>
<evidence type="ECO:0000256" key="7">
    <source>
        <dbReference type="ARBA" id="ARBA00023146"/>
    </source>
</evidence>
<dbReference type="AlphaFoldDB" id="A0AAN7TQR4"/>
<dbReference type="Pfam" id="PF00750">
    <property type="entry name" value="tRNA-synt_1d"/>
    <property type="match status" value="1"/>
</dbReference>
<dbReference type="GO" id="GO:0006420">
    <property type="term" value="P:arginyl-tRNA aminoacylation"/>
    <property type="evidence" value="ECO:0007669"/>
    <property type="project" value="InterPro"/>
</dbReference>
<dbReference type="InterPro" id="IPR035684">
    <property type="entry name" value="ArgRS_core"/>
</dbReference>
<accession>A0AAN7TQR4</accession>
<dbReference type="Pfam" id="PF05746">
    <property type="entry name" value="DALR_1"/>
    <property type="match status" value="1"/>
</dbReference>
<dbReference type="GO" id="GO:0004814">
    <property type="term" value="F:arginine-tRNA ligase activity"/>
    <property type="evidence" value="ECO:0007669"/>
    <property type="project" value="UniProtKB-EC"/>
</dbReference>
<feature type="domain" description="DALR anticodon binding" evidence="11">
    <location>
        <begin position="625"/>
        <end position="741"/>
    </location>
</feature>
<keyword evidence="7 10" id="KW-0030">Aminoacyl-tRNA synthetase</keyword>
<dbReference type="SMART" id="SM00836">
    <property type="entry name" value="DALR_1"/>
    <property type="match status" value="1"/>
</dbReference>
<dbReference type="PRINTS" id="PR01038">
    <property type="entry name" value="TRNASYNTHARG"/>
</dbReference>
<comment type="similarity">
    <text evidence="1 10">Belongs to the class-I aminoacyl-tRNA synthetase family.</text>
</comment>
<dbReference type="PANTHER" id="PTHR11956:SF5">
    <property type="entry name" value="ARGININE--TRNA LIGASE, CYTOPLASMIC"/>
    <property type="match status" value="1"/>
</dbReference>
<evidence type="ECO:0000313" key="13">
    <source>
        <dbReference type="Proteomes" id="UP001344447"/>
    </source>
</evidence>